<name>A0ABU4S4P7_9GAMM</name>
<evidence type="ECO:0000256" key="1">
    <source>
        <dbReference type="SAM" id="MobiDB-lite"/>
    </source>
</evidence>
<protein>
    <submittedName>
        <fullName evidence="2">DUF4312 family protein</fullName>
    </submittedName>
</protein>
<comment type="caution">
    <text evidence="2">The sequence shown here is derived from an EMBL/GenBank/DDBJ whole genome shotgun (WGS) entry which is preliminary data.</text>
</comment>
<keyword evidence="3" id="KW-1185">Reference proteome</keyword>
<sequence length="133" mass="14619">MKESFETSVRVSGSGDSRQKAIADALNSVQRTVLQGTSHIILRIEPKDISIVSAVCKVTTEKFLFFFLPRRREHYSVVLDVDVSVTSLDVQAISFEESVSSDPSVLPKPLASSKSSVLSEQGHAEKKYYSGKP</sequence>
<organism evidence="2 3">
    <name type="scientific">Xenorhabdus santafensis</name>
    <dbReference type="NCBI Taxonomy" id="2582833"/>
    <lineage>
        <taxon>Bacteria</taxon>
        <taxon>Pseudomonadati</taxon>
        <taxon>Pseudomonadota</taxon>
        <taxon>Gammaproteobacteria</taxon>
        <taxon>Enterobacterales</taxon>
        <taxon>Morganellaceae</taxon>
        <taxon>Xenorhabdus</taxon>
    </lineage>
</organism>
<accession>A0ABU4S4P7</accession>
<reference evidence="3" key="1">
    <citation type="journal article" date="2024" name="Toxins">
        <title>Genome Sequence Analysis of Native Xenorhabdus Strains Isolated from Entomopathogenic Nematodes in Argentina.</title>
        <authorList>
            <person name="Palma L."/>
            <person name="Frizzo L."/>
            <person name="Kaiser S."/>
            <person name="Berry C."/>
            <person name="Caballero P."/>
            <person name="Bode H.B."/>
            <person name="Del Valle E.E."/>
        </authorList>
    </citation>
    <scope>NUCLEOTIDE SEQUENCE [LARGE SCALE GENOMIC DNA]</scope>
    <source>
        <strain evidence="3">12</strain>
    </source>
</reference>
<dbReference type="NCBIfam" id="TIGR03578">
    <property type="entry name" value="EF_0831"/>
    <property type="match status" value="1"/>
</dbReference>
<dbReference type="InterPro" id="IPR020037">
    <property type="entry name" value="DUF4312"/>
</dbReference>
<proteinExistence type="predicted"/>
<evidence type="ECO:0000313" key="2">
    <source>
        <dbReference type="EMBL" id="MDX7986072.1"/>
    </source>
</evidence>
<dbReference type="Proteomes" id="UP001271890">
    <property type="component" value="Unassembled WGS sequence"/>
</dbReference>
<gene>
    <name evidence="2" type="ORF">FE392_01810</name>
</gene>
<feature type="region of interest" description="Disordered" evidence="1">
    <location>
        <begin position="100"/>
        <end position="133"/>
    </location>
</feature>
<dbReference type="Pfam" id="PF14189">
    <property type="entry name" value="DUF4312"/>
    <property type="match status" value="1"/>
</dbReference>
<feature type="compositionally biased region" description="Basic and acidic residues" evidence="1">
    <location>
        <begin position="122"/>
        <end position="133"/>
    </location>
</feature>
<evidence type="ECO:0000313" key="3">
    <source>
        <dbReference type="Proteomes" id="UP001271890"/>
    </source>
</evidence>
<dbReference type="EMBL" id="VCDN01000011">
    <property type="protein sequence ID" value="MDX7986072.1"/>
    <property type="molecule type" value="Genomic_DNA"/>
</dbReference>